<dbReference type="EMBL" id="JMTB01000078">
    <property type="protein sequence ID" value="KFC06615.1"/>
    <property type="molecule type" value="Genomic_DNA"/>
</dbReference>
<feature type="domain" description="EAL" evidence="7">
    <location>
        <begin position="493"/>
        <end position="744"/>
    </location>
</feature>
<dbReference type="InterPro" id="IPR001633">
    <property type="entry name" value="EAL_dom"/>
</dbReference>
<protein>
    <submittedName>
        <fullName evidence="8">Putative cytochrome c-type biogenesis protein</fullName>
        <ecNumber evidence="8">3.1.4.52</ecNumber>
    </submittedName>
</protein>
<reference evidence="9" key="1">
    <citation type="submission" date="2014-05" db="EMBL/GenBank/DDBJ databases">
        <title>ATOL: Assembling a taxonomically balanced genome-scale reconstruction of the evolutionary history of the Enterobacteriaceae.</title>
        <authorList>
            <person name="Plunkett G. III"/>
            <person name="Neeno-Eckwall E.C."/>
            <person name="Glasner J.D."/>
            <person name="Perna N.T."/>
        </authorList>
    </citation>
    <scope>NUCLEOTIDE SEQUENCE [LARGE SCALE GENOMIC DNA]</scope>
    <source>
        <strain evidence="9">ATCC 49490</strain>
    </source>
</reference>
<proteinExistence type="predicted"/>
<dbReference type="EC" id="3.1.4.52" evidence="8"/>
<dbReference type="OrthoDB" id="5900110at2"/>
<dbReference type="InterPro" id="IPR035919">
    <property type="entry name" value="EAL_sf"/>
</dbReference>
<evidence type="ECO:0000256" key="5">
    <source>
        <dbReference type="ARBA" id="ARBA00023136"/>
    </source>
</evidence>
<keyword evidence="4 6" id="KW-1133">Transmembrane helix</keyword>
<feature type="transmembrane region" description="Helical" evidence="6">
    <location>
        <begin position="211"/>
        <end position="231"/>
    </location>
</feature>
<keyword evidence="2" id="KW-1003">Cell membrane</keyword>
<evidence type="ECO:0000259" key="7">
    <source>
        <dbReference type="PROSITE" id="PS50883"/>
    </source>
</evidence>
<dbReference type="InterPro" id="IPR000160">
    <property type="entry name" value="GGDEF_dom"/>
</dbReference>
<feature type="transmembrane region" description="Helical" evidence="6">
    <location>
        <begin position="166"/>
        <end position="190"/>
    </location>
</feature>
<evidence type="ECO:0000256" key="3">
    <source>
        <dbReference type="ARBA" id="ARBA00022692"/>
    </source>
</evidence>
<evidence type="ECO:0000313" key="8">
    <source>
        <dbReference type="EMBL" id="KFC06615.1"/>
    </source>
</evidence>
<dbReference type="PANTHER" id="PTHR33121">
    <property type="entry name" value="CYCLIC DI-GMP PHOSPHODIESTERASE PDEF"/>
    <property type="match status" value="1"/>
</dbReference>
<keyword evidence="3 6" id="KW-0812">Transmembrane</keyword>
<dbReference type="InterPro" id="IPR007895">
    <property type="entry name" value="MASE1"/>
</dbReference>
<name>A0A085A8S0_9ENTR</name>
<feature type="transmembrane region" description="Helical" evidence="6">
    <location>
        <begin position="263"/>
        <end position="282"/>
    </location>
</feature>
<keyword evidence="5 6" id="KW-0472">Membrane</keyword>
<evidence type="ECO:0000256" key="6">
    <source>
        <dbReference type="SAM" id="Phobius"/>
    </source>
</evidence>
<feature type="transmembrane region" description="Helical" evidence="6">
    <location>
        <begin position="294"/>
        <end position="315"/>
    </location>
</feature>
<dbReference type="SMART" id="SM00052">
    <property type="entry name" value="EAL"/>
    <property type="match status" value="1"/>
</dbReference>
<dbReference type="eggNOG" id="COG2200">
    <property type="taxonomic scope" value="Bacteria"/>
</dbReference>
<sequence length="747" mass="86039">MSLYTRYKKYRDKWWALPLFIPVLLLPVINIANTFASLDGRDVALYYLPLALMLSLMLFFGWAALPGMIVALWLHIARNMPPVEAIGVIFNFLIPIILSWGGYRACVPRRYMVSHGTVRLMAQRVFWQMFFPATLFLVLFQFSVYLGLQTSRLEMEGVSPLSLRTIINYQALLVGCFTGVPLCYLLIRLIRHPRHIHSYVSQLRRQIDPKIRWPEGIVWWVALVVLLLMLLRPMNDNSTIFSTNYTLSLLLPVMLWGSMRFGYRFMSLIWTPVLIVAIHFHYRYLPVYPGYSNQLAITSSSYLVFSFIVVYMAMLSTRQRLVHQRARRMAYLDPVVHMPNLRALSRALTETPWSVLCFLRVPELEVLGRHYGVMMRIQYKQKLAEWLKDVLLIDEDVYQLSGHDLVIRLNTEGYQRRIETLDERAKQFRFNWDGIPLQPPIGISYCYVRSPVTHLSLLLGELSTIADLSLSTSHPESLQRRGAMHLQQGLKDKVIMMNQIQHALERNLFRLMAQPIVGVRGDNYYEILLRMENADGQLITPDAFLPVAQEFGLSSRIDLWVLEKALDFMNCNRMSLPGLRFSLNITPSTACGADFHNTVLNLLKKYTIEPWQLIFELSESQSIPHPEQARQTMRYLQQMGCRVAIDDFGTGYASYTRLKDVDADMLKIDGSFIRNIVSSSLDYQIVASICQLARMKKMQVVAEFVETDDIRDAAISLGIDYLQGYSIGKPDRLENLVASAQEQAEVA</sequence>
<dbReference type="RefSeq" id="WP_038157021.1">
    <property type="nucleotide sequence ID" value="NZ_JMTB01000078.1"/>
</dbReference>
<keyword evidence="9" id="KW-1185">Reference proteome</keyword>
<dbReference type="PROSITE" id="PS50883">
    <property type="entry name" value="EAL"/>
    <property type="match status" value="1"/>
</dbReference>
<feature type="transmembrane region" description="Helical" evidence="6">
    <location>
        <begin position="14"/>
        <end position="32"/>
    </location>
</feature>
<dbReference type="Pfam" id="PF05231">
    <property type="entry name" value="MASE1"/>
    <property type="match status" value="1"/>
</dbReference>
<dbReference type="SMART" id="SM00267">
    <property type="entry name" value="GGDEF"/>
    <property type="match status" value="1"/>
</dbReference>
<dbReference type="Gene3D" id="3.20.20.450">
    <property type="entry name" value="EAL domain"/>
    <property type="match status" value="1"/>
</dbReference>
<evidence type="ECO:0000313" key="9">
    <source>
        <dbReference type="Proteomes" id="UP000028630"/>
    </source>
</evidence>
<comment type="caution">
    <text evidence="8">The sequence shown here is derived from an EMBL/GenBank/DDBJ whole genome shotgun (WGS) entry which is preliminary data.</text>
</comment>
<dbReference type="SUPFAM" id="SSF141868">
    <property type="entry name" value="EAL domain-like"/>
    <property type="match status" value="1"/>
</dbReference>
<comment type="subcellular location">
    <subcellularLocation>
        <location evidence="1">Cell membrane</location>
        <topology evidence="1">Multi-pass membrane protein</topology>
    </subcellularLocation>
</comment>
<dbReference type="GO" id="GO:0005886">
    <property type="term" value="C:plasma membrane"/>
    <property type="evidence" value="ECO:0007669"/>
    <property type="project" value="UniProtKB-SubCell"/>
</dbReference>
<evidence type="ECO:0000256" key="2">
    <source>
        <dbReference type="ARBA" id="ARBA00022475"/>
    </source>
</evidence>
<gene>
    <name evidence="8" type="primary">yfgF</name>
    <name evidence="8" type="ORF">GTGU_02363</name>
</gene>
<dbReference type="AlphaFoldDB" id="A0A085A8S0"/>
<feature type="transmembrane region" description="Helical" evidence="6">
    <location>
        <begin position="44"/>
        <end position="65"/>
    </location>
</feature>
<dbReference type="InterPro" id="IPR050706">
    <property type="entry name" value="Cyclic-di-GMP_PDE-like"/>
</dbReference>
<feature type="transmembrane region" description="Helical" evidence="6">
    <location>
        <begin position="85"/>
        <end position="105"/>
    </location>
</feature>
<evidence type="ECO:0000256" key="4">
    <source>
        <dbReference type="ARBA" id="ARBA00022989"/>
    </source>
</evidence>
<dbReference type="Proteomes" id="UP000028630">
    <property type="component" value="Unassembled WGS sequence"/>
</dbReference>
<keyword evidence="8" id="KW-0378">Hydrolase</keyword>
<feature type="transmembrane region" description="Helical" evidence="6">
    <location>
        <begin position="125"/>
        <end position="146"/>
    </location>
</feature>
<dbReference type="CDD" id="cd01948">
    <property type="entry name" value="EAL"/>
    <property type="match status" value="1"/>
</dbReference>
<dbReference type="PANTHER" id="PTHR33121:SF64">
    <property type="entry name" value="CYCLIC DI-GMP PHOSPHODIESTERASE PDEF"/>
    <property type="match status" value="1"/>
</dbReference>
<organism evidence="8 9">
    <name type="scientific">Trabulsiella guamensis ATCC 49490</name>
    <dbReference type="NCBI Taxonomy" id="1005994"/>
    <lineage>
        <taxon>Bacteria</taxon>
        <taxon>Pseudomonadati</taxon>
        <taxon>Pseudomonadota</taxon>
        <taxon>Gammaproteobacteria</taxon>
        <taxon>Enterobacterales</taxon>
        <taxon>Enterobacteriaceae</taxon>
        <taxon>Trabulsiella</taxon>
    </lineage>
</organism>
<evidence type="ECO:0000256" key="1">
    <source>
        <dbReference type="ARBA" id="ARBA00004651"/>
    </source>
</evidence>
<accession>A0A085A8S0</accession>
<dbReference type="Pfam" id="PF00563">
    <property type="entry name" value="EAL"/>
    <property type="match status" value="1"/>
</dbReference>
<dbReference type="GO" id="GO:0071111">
    <property type="term" value="F:cyclic-guanylate-specific phosphodiesterase activity"/>
    <property type="evidence" value="ECO:0007669"/>
    <property type="project" value="UniProtKB-EC"/>
</dbReference>